<comment type="caution">
    <text evidence="2">The sequence shown here is derived from an EMBL/GenBank/DDBJ whole genome shotgun (WGS) entry which is preliminary data.</text>
</comment>
<dbReference type="Pfam" id="PF12804">
    <property type="entry name" value="NTP_transf_3"/>
    <property type="match status" value="1"/>
</dbReference>
<dbReference type="Gene3D" id="3.90.550.10">
    <property type="entry name" value="Spore Coat Polysaccharide Biosynthesis Protein SpsA, Chain A"/>
    <property type="match status" value="1"/>
</dbReference>
<dbReference type="EMBL" id="JAROCC010000006">
    <property type="protein sequence ID" value="MDN4607618.1"/>
    <property type="molecule type" value="Genomic_DNA"/>
</dbReference>
<evidence type="ECO:0000313" key="3">
    <source>
        <dbReference type="Proteomes" id="UP001175097"/>
    </source>
</evidence>
<keyword evidence="3" id="KW-1185">Reference proteome</keyword>
<feature type="domain" description="MobA-like NTP transferase" evidence="1">
    <location>
        <begin position="5"/>
        <end position="167"/>
    </location>
</feature>
<evidence type="ECO:0000259" key="1">
    <source>
        <dbReference type="Pfam" id="PF12804"/>
    </source>
</evidence>
<reference evidence="2" key="1">
    <citation type="submission" date="2023-03" db="EMBL/GenBank/DDBJ databases">
        <title>MT1 and MT2 Draft Genomes of Novel Species.</title>
        <authorList>
            <person name="Venkateswaran K."/>
        </authorList>
    </citation>
    <scope>NUCLEOTIDE SEQUENCE</scope>
    <source>
        <strain evidence="2">F6_3S_P_2</strain>
    </source>
</reference>
<dbReference type="CDD" id="cd04182">
    <property type="entry name" value="GT_2_like_f"/>
    <property type="match status" value="1"/>
</dbReference>
<proteinExistence type="predicted"/>
<dbReference type="PANTHER" id="PTHR43777:SF1">
    <property type="entry name" value="MOLYBDENUM COFACTOR CYTIDYLYLTRANSFERASE"/>
    <property type="match status" value="1"/>
</dbReference>
<accession>A0ABT8JS42</accession>
<gene>
    <name evidence="2" type="ORF">P5G49_08960</name>
</gene>
<evidence type="ECO:0000313" key="2">
    <source>
        <dbReference type="EMBL" id="MDN4607618.1"/>
    </source>
</evidence>
<dbReference type="PANTHER" id="PTHR43777">
    <property type="entry name" value="MOLYBDENUM COFACTOR CYTIDYLYLTRANSFERASE"/>
    <property type="match status" value="1"/>
</dbReference>
<protein>
    <submittedName>
        <fullName evidence="2">Nucleotidyltransferase family protein</fullName>
    </submittedName>
</protein>
<name>A0ABT8JS42_9BACL</name>
<dbReference type="InterPro" id="IPR029044">
    <property type="entry name" value="Nucleotide-diphossugar_trans"/>
</dbReference>
<dbReference type="SUPFAM" id="SSF53448">
    <property type="entry name" value="Nucleotide-diphospho-sugar transferases"/>
    <property type="match status" value="1"/>
</dbReference>
<sequence>MAIIGIYLAAGLSRRMGQNKLALQVGKMTLGSLALDTAIDSSLDRICIVTNADDDLSWMPSRMRFHEKCTILPCPDSIVGQSLSLQCGIRHAIAIGAKAAVVLLADQPFITKMMIDEMISCYNTNPESKYVATTQDGMIKPPVLFSSSLFPTLLNLRGDKGAREVLRGSLIDHGKRVPCEDHRLLFDVDTPDDYKSLLSHFF</sequence>
<dbReference type="InterPro" id="IPR025877">
    <property type="entry name" value="MobA-like_NTP_Trfase"/>
</dbReference>
<organism evidence="2 3">
    <name type="scientific">Sporosarcina highlanderae</name>
    <dbReference type="NCBI Taxonomy" id="3035916"/>
    <lineage>
        <taxon>Bacteria</taxon>
        <taxon>Bacillati</taxon>
        <taxon>Bacillota</taxon>
        <taxon>Bacilli</taxon>
        <taxon>Bacillales</taxon>
        <taxon>Caryophanaceae</taxon>
        <taxon>Sporosarcina</taxon>
    </lineage>
</organism>
<dbReference type="Proteomes" id="UP001175097">
    <property type="component" value="Unassembled WGS sequence"/>
</dbReference>
<dbReference type="RefSeq" id="WP_301243194.1">
    <property type="nucleotide sequence ID" value="NZ_JAROCC010000006.1"/>
</dbReference>